<keyword evidence="1" id="KW-0472">Membrane</keyword>
<gene>
    <name evidence="2" type="ORF">NCTC11535_01553</name>
</gene>
<comment type="caution">
    <text evidence="2">The sequence shown here is derived from an EMBL/GenBank/DDBJ whole genome shotgun (WGS) entry which is preliminary data.</text>
</comment>
<feature type="transmembrane region" description="Helical" evidence="1">
    <location>
        <begin position="100"/>
        <end position="120"/>
    </location>
</feature>
<evidence type="ECO:0000256" key="1">
    <source>
        <dbReference type="SAM" id="Phobius"/>
    </source>
</evidence>
<evidence type="ECO:0000313" key="3">
    <source>
        <dbReference type="Proteomes" id="UP000250006"/>
    </source>
</evidence>
<dbReference type="Proteomes" id="UP000250006">
    <property type="component" value="Unassembled WGS sequence"/>
</dbReference>
<reference evidence="2 3" key="1">
    <citation type="submission" date="2018-06" db="EMBL/GenBank/DDBJ databases">
        <authorList>
            <consortium name="Pathogen Informatics"/>
            <person name="Doyle S."/>
        </authorList>
    </citation>
    <scope>NUCLEOTIDE SEQUENCE [LARGE SCALE GENOMIC DNA]</scope>
    <source>
        <strain evidence="2 3">NCTC11535</strain>
    </source>
</reference>
<sequence length="143" mass="16547">MTSSSWLLLTGNAVVVSIQTVPIARVAAVERSRSCRFSLLTVGVVNLSLPLVSPTHERLNLLRRRGLSLFCRWLLRLRFVLRRLLSCLILRLQFLLRLLLGRLCLCLTFLLRLLLGRFFFCGRLCSRRSRGRRLSFRHIIADL</sequence>
<accession>A0ABY1VP25</accession>
<keyword evidence="1" id="KW-0812">Transmembrane</keyword>
<evidence type="ECO:0000313" key="2">
    <source>
        <dbReference type="EMBL" id="SPT53868.1"/>
    </source>
</evidence>
<keyword evidence="3" id="KW-1185">Reference proteome</keyword>
<keyword evidence="1" id="KW-1133">Transmembrane helix</keyword>
<dbReference type="EMBL" id="UAPQ01000008">
    <property type="protein sequence ID" value="SPT53868.1"/>
    <property type="molecule type" value="Genomic_DNA"/>
</dbReference>
<protein>
    <submittedName>
        <fullName evidence="2">Uncharacterized protein</fullName>
    </submittedName>
</protein>
<organism evidence="2 3">
    <name type="scientific">Actinomyces bovis</name>
    <dbReference type="NCBI Taxonomy" id="1658"/>
    <lineage>
        <taxon>Bacteria</taxon>
        <taxon>Bacillati</taxon>
        <taxon>Actinomycetota</taxon>
        <taxon>Actinomycetes</taxon>
        <taxon>Actinomycetales</taxon>
        <taxon>Actinomycetaceae</taxon>
        <taxon>Actinomyces</taxon>
    </lineage>
</organism>
<name>A0ABY1VP25_9ACTO</name>
<proteinExistence type="predicted"/>